<organism evidence="6 7">
    <name type="scientific">Eremothecium sinecaudum</name>
    <dbReference type="NCBI Taxonomy" id="45286"/>
    <lineage>
        <taxon>Eukaryota</taxon>
        <taxon>Fungi</taxon>
        <taxon>Dikarya</taxon>
        <taxon>Ascomycota</taxon>
        <taxon>Saccharomycotina</taxon>
        <taxon>Saccharomycetes</taxon>
        <taxon>Saccharomycetales</taxon>
        <taxon>Saccharomycetaceae</taxon>
        <taxon>Eremothecium</taxon>
    </lineage>
</organism>
<feature type="compositionally biased region" description="Basic and acidic residues" evidence="2">
    <location>
        <begin position="138"/>
        <end position="152"/>
    </location>
</feature>
<feature type="region of interest" description="Disordered" evidence="2">
    <location>
        <begin position="445"/>
        <end position="474"/>
    </location>
</feature>
<gene>
    <name evidence="6" type="ORF">AW171_hschr84913</name>
</gene>
<evidence type="ECO:0000259" key="3">
    <source>
        <dbReference type="Pfam" id="PF16978"/>
    </source>
</evidence>
<evidence type="ECO:0000313" key="6">
    <source>
        <dbReference type="EMBL" id="AMD22854.1"/>
    </source>
</evidence>
<dbReference type="STRING" id="45286.A0A0X8HWR0"/>
<dbReference type="GO" id="GO:0005737">
    <property type="term" value="C:cytoplasm"/>
    <property type="evidence" value="ECO:0007669"/>
    <property type="project" value="TreeGrafter"/>
</dbReference>
<keyword evidence="7" id="KW-1185">Reference proteome</keyword>
<evidence type="ECO:0000259" key="4">
    <source>
        <dbReference type="Pfam" id="PF16979"/>
    </source>
</evidence>
<feature type="region of interest" description="Disordered" evidence="2">
    <location>
        <begin position="73"/>
        <end position="155"/>
    </location>
</feature>
<feature type="region of interest" description="Disordered" evidence="2">
    <location>
        <begin position="845"/>
        <end position="865"/>
    </location>
</feature>
<dbReference type="OrthoDB" id="241990at2759"/>
<dbReference type="InterPro" id="IPR031313">
    <property type="entry name" value="Sin1_PH_dom"/>
</dbReference>
<dbReference type="RefSeq" id="XP_017989850.1">
    <property type="nucleotide sequence ID" value="XM_018134361.1"/>
</dbReference>
<dbReference type="Pfam" id="PF23164">
    <property type="entry name" value="UBL_AVO1"/>
    <property type="match status" value="1"/>
</dbReference>
<dbReference type="Gene3D" id="3.10.20.90">
    <property type="entry name" value="Phosphatidylinositol 3-kinase Catalytic Subunit, Chain A, domain 1"/>
    <property type="match status" value="1"/>
</dbReference>
<dbReference type="InterPro" id="IPR011993">
    <property type="entry name" value="PH-like_dom_sf"/>
</dbReference>
<dbReference type="InterPro" id="IPR031567">
    <property type="entry name" value="CRIM_dom"/>
</dbReference>
<evidence type="ECO:0000313" key="7">
    <source>
        <dbReference type="Proteomes" id="UP000243052"/>
    </source>
</evidence>
<feature type="compositionally biased region" description="Polar residues" evidence="2">
    <location>
        <begin position="78"/>
        <end position="100"/>
    </location>
</feature>
<sequence>MDATSALRINKLRAGFLKSCPEDDQLKRMIKPYGDVATNDTLRKIYQDDDCNDLLVQLESPPILESYLSALTPRVQKPSETSQDSQSRRTGSFNGRESGSGSKGLVIKNSFKSPGPVGSKIGKSIEDISMSSMVSEGKQGEPRTEKKRDSKSLRRLRSIFRLQNGRDSNKTRERQLVVGHGVVKSAHHKRFGLYDNNEFGFEDVIDEDDDEEDNDELDTEANRRFFHGNESEHQGIVKPILSGNTDDTKAKLLKKGTILDSLSLNPQNLLHISEGRTHSSQRGDNVSVVSSKHGTRLSDNDDELMIDSFINGNDLDPLVLTGDVNADLTDDLSQKLSHDSRNNRSSQILSHVDESVEDSIWDEESSYGSSLLYSDSNDSPFPNRESDVFGGVPTGNSNVYLNNSIPSSHGFGLMIQKGETSSMFNTMGDSKKITPNSYHQQERLTISDASLTQEPKDSSTPSARRWSSGSTNAIKANKERDLTTAYSAAESLKSRTGKYYLHKQIRHQSLYMGYSGSPGTLTINKSPVQTIRAQESQLSSMLKSSGFTENTNPLEYFSIISGSNLAGSAVVQLEIYIQLSKTYRKKPFTITIKKSATAFEVLGYALYSYSILLKREDILNDGLDMEELKNPNYFTLKLVDEDGEPFEDNFGVLERTRMIGTLSDNEMVICHVENERQFMINEEVTPLPTGLVNNLESVTNSGLSKKSNDKLPMLTSATIPTSDKLVNVKVYMYPNISHKQNYANIKVSLEAKMNDILIQYCQRNTLNPNDYTLKHAGRNMLLDLNETVTSLGGQLLLEVIKKKDAKLNHFENPMPYGNIMPTNESSDLITPLTLDVGDQYIRVGDDPSPNEDISPQKNIGTKPSNVKKHHTFKLGINRQHSGIGMAHSIGGTGFFRTKNNSKTSINYNTSSSNALGAGSNYKDLIAGTYYKDLLAGAYYKYKVWRRQQVSFINKHERTLAIDGDYIYIIPPDDGYHWNQEVGKTKSFHISQVSLVKRSTRVSEYFKIFVMKANGEKRYYFEAISTDECIEIVTRLNNLVAAYKMNHKIK</sequence>
<dbReference type="GO" id="GO:0031932">
    <property type="term" value="C:TORC2 complex"/>
    <property type="evidence" value="ECO:0007669"/>
    <property type="project" value="InterPro"/>
</dbReference>
<evidence type="ECO:0000259" key="5">
    <source>
        <dbReference type="Pfam" id="PF23164"/>
    </source>
</evidence>
<comment type="similarity">
    <text evidence="1">Belongs to the SIN1 family.</text>
</comment>
<dbReference type="GO" id="GO:0005886">
    <property type="term" value="C:plasma membrane"/>
    <property type="evidence" value="ECO:0007669"/>
    <property type="project" value="TreeGrafter"/>
</dbReference>
<protein>
    <submittedName>
        <fullName evidence="6">HHR085Cp</fullName>
    </submittedName>
</protein>
<name>A0A0X8HWR0_9SACH</name>
<dbReference type="Gene3D" id="2.30.29.30">
    <property type="entry name" value="Pleckstrin-homology domain (PH domain)/Phosphotyrosine-binding domain (PTB)"/>
    <property type="match status" value="1"/>
</dbReference>
<accession>A0A0X8HWR0</accession>
<reference evidence="6 7" key="1">
    <citation type="submission" date="2016-01" db="EMBL/GenBank/DDBJ databases">
        <title>Genome sequence of the yeast Holleya sinecauda.</title>
        <authorList>
            <person name="Dietrich F.S."/>
        </authorList>
    </citation>
    <scope>NUCLEOTIDE SEQUENCE [LARGE SCALE GENOMIC DNA]</scope>
    <source>
        <strain evidence="6 7">ATCC 58844</strain>
    </source>
</reference>
<dbReference type="GO" id="GO:0005546">
    <property type="term" value="F:phosphatidylinositol-4,5-bisphosphate binding"/>
    <property type="evidence" value="ECO:0007669"/>
    <property type="project" value="TreeGrafter"/>
</dbReference>
<evidence type="ECO:0000256" key="1">
    <source>
        <dbReference type="ARBA" id="ARBA00009407"/>
    </source>
</evidence>
<dbReference type="Pfam" id="PF16978">
    <property type="entry name" value="CRIM"/>
    <property type="match status" value="1"/>
</dbReference>
<dbReference type="PANTHER" id="PTHR13335:SF1">
    <property type="entry name" value="TARGET OF RAPAMYCIN COMPLEX 2 SUBUNIT MAPKAP1"/>
    <property type="match status" value="1"/>
</dbReference>
<dbReference type="GeneID" id="28726219"/>
<dbReference type="EMBL" id="CP014248">
    <property type="protein sequence ID" value="AMD22854.1"/>
    <property type="molecule type" value="Genomic_DNA"/>
</dbReference>
<dbReference type="AlphaFoldDB" id="A0A0X8HWR0"/>
<dbReference type="InterPro" id="IPR008828">
    <property type="entry name" value="Sin1/Avo1"/>
</dbReference>
<evidence type="ECO:0000256" key="2">
    <source>
        <dbReference type="SAM" id="MobiDB-lite"/>
    </source>
</evidence>
<proteinExistence type="inferred from homology"/>
<feature type="domain" description="CRIM" evidence="3">
    <location>
        <begin position="535"/>
        <end position="681"/>
    </location>
</feature>
<feature type="compositionally biased region" description="Polar residues" evidence="2">
    <location>
        <begin position="851"/>
        <end position="864"/>
    </location>
</feature>
<feature type="domain" description="AVO1/Sin1 ubiquitin-like" evidence="5">
    <location>
        <begin position="724"/>
        <end position="811"/>
    </location>
</feature>
<dbReference type="InterPro" id="IPR056385">
    <property type="entry name" value="UBL_AVO1/Sin1"/>
</dbReference>
<dbReference type="Pfam" id="PF16979">
    <property type="entry name" value="SIN1_PH"/>
    <property type="match status" value="1"/>
</dbReference>
<dbReference type="Proteomes" id="UP000243052">
    <property type="component" value="Chromosome viii"/>
</dbReference>
<feature type="domain" description="SIN1-type PH" evidence="4">
    <location>
        <begin position="937"/>
        <end position="1039"/>
    </location>
</feature>
<dbReference type="PANTHER" id="PTHR13335">
    <property type="entry name" value="TARGET OF RAPAMYCIN COMPLEX 2 SUBUNIT MAPKAP1"/>
    <property type="match status" value="1"/>
</dbReference>
<dbReference type="GO" id="GO:0038203">
    <property type="term" value="P:TORC2 signaling"/>
    <property type="evidence" value="ECO:0007669"/>
    <property type="project" value="TreeGrafter"/>
</dbReference>